<feature type="non-terminal residue" evidence="20">
    <location>
        <position position="3182"/>
    </location>
</feature>
<feature type="region of interest" description="Disordered" evidence="16">
    <location>
        <begin position="222"/>
        <end position="312"/>
    </location>
</feature>
<dbReference type="EMBL" id="JACVVK020000064">
    <property type="protein sequence ID" value="KAK7496799.1"/>
    <property type="molecule type" value="Genomic_DNA"/>
</dbReference>
<dbReference type="SMART" id="SM00291">
    <property type="entry name" value="ZnF_ZZ"/>
    <property type="match status" value="1"/>
</dbReference>
<dbReference type="InterPro" id="IPR002110">
    <property type="entry name" value="Ankyrin_rpt"/>
</dbReference>
<feature type="compositionally biased region" description="Polar residues" evidence="16">
    <location>
        <begin position="559"/>
        <end position="577"/>
    </location>
</feature>
<keyword evidence="13 14" id="KW-0040">ANK repeat</keyword>
<feature type="region of interest" description="Disordered" evidence="16">
    <location>
        <begin position="1080"/>
        <end position="1116"/>
    </location>
</feature>
<feature type="compositionally biased region" description="Polar residues" evidence="16">
    <location>
        <begin position="2031"/>
        <end position="2057"/>
    </location>
</feature>
<dbReference type="InterPro" id="IPR010606">
    <property type="entry name" value="Mib_Herc2"/>
</dbReference>
<comment type="subcellular location">
    <subcellularLocation>
        <location evidence="2">Cytoplasm</location>
    </subcellularLocation>
</comment>
<keyword evidence="6" id="KW-0808">Transferase</keyword>
<dbReference type="Pfam" id="PF06701">
    <property type="entry name" value="MIB_HERC2"/>
    <property type="match status" value="2"/>
</dbReference>
<dbReference type="Gene3D" id="3.30.60.90">
    <property type="match status" value="1"/>
</dbReference>
<feature type="compositionally biased region" description="Basic and acidic residues" evidence="16">
    <location>
        <begin position="2145"/>
        <end position="2159"/>
    </location>
</feature>
<evidence type="ECO:0000313" key="21">
    <source>
        <dbReference type="Proteomes" id="UP001519460"/>
    </source>
</evidence>
<dbReference type="SUPFAM" id="SSF159034">
    <property type="entry name" value="Mib/herc2 domain-like"/>
    <property type="match status" value="2"/>
</dbReference>
<feature type="compositionally biased region" description="Low complexity" evidence="16">
    <location>
        <begin position="1953"/>
        <end position="1963"/>
    </location>
</feature>
<feature type="compositionally biased region" description="Polar residues" evidence="16">
    <location>
        <begin position="393"/>
        <end position="408"/>
    </location>
</feature>
<dbReference type="PANTHER" id="PTHR24202:SF4">
    <property type="entry name" value="E3 UBIQUITIN-PROTEIN LIGASE MIB2-RELATED"/>
    <property type="match status" value="1"/>
</dbReference>
<evidence type="ECO:0000256" key="11">
    <source>
        <dbReference type="ARBA" id="ARBA00022833"/>
    </source>
</evidence>
<feature type="compositionally biased region" description="Basic and acidic residues" evidence="16">
    <location>
        <begin position="527"/>
        <end position="541"/>
    </location>
</feature>
<dbReference type="Gene3D" id="2.30.30.40">
    <property type="entry name" value="SH3 Domains"/>
    <property type="match status" value="2"/>
</dbReference>
<feature type="repeat" description="ANK" evidence="14">
    <location>
        <begin position="1401"/>
        <end position="1433"/>
    </location>
</feature>
<dbReference type="Pfam" id="PF18346">
    <property type="entry name" value="SH3_15"/>
    <property type="match status" value="4"/>
</dbReference>
<feature type="compositionally biased region" description="Polar residues" evidence="16">
    <location>
        <begin position="1864"/>
        <end position="1883"/>
    </location>
</feature>
<keyword evidence="7" id="KW-0479">Metal-binding</keyword>
<dbReference type="SMART" id="SM00248">
    <property type="entry name" value="ANK"/>
    <property type="match status" value="17"/>
</dbReference>
<feature type="compositionally biased region" description="Polar residues" evidence="16">
    <location>
        <begin position="2114"/>
        <end position="2134"/>
    </location>
</feature>
<feature type="compositionally biased region" description="Basic and acidic residues" evidence="16">
    <location>
        <begin position="2508"/>
        <end position="2531"/>
    </location>
</feature>
<dbReference type="InterPro" id="IPR040847">
    <property type="entry name" value="SH3_15"/>
</dbReference>
<feature type="compositionally biased region" description="Basic and acidic residues" evidence="16">
    <location>
        <begin position="709"/>
        <end position="723"/>
    </location>
</feature>
<dbReference type="Pfam" id="PF12796">
    <property type="entry name" value="Ank_2"/>
    <property type="match status" value="5"/>
</dbReference>
<dbReference type="InterPro" id="IPR037252">
    <property type="entry name" value="Mib_Herc2_sf"/>
</dbReference>
<dbReference type="PROSITE" id="PS50297">
    <property type="entry name" value="ANK_REP_REGION"/>
    <property type="match status" value="7"/>
</dbReference>
<evidence type="ECO:0000259" key="18">
    <source>
        <dbReference type="PROSITE" id="PS50135"/>
    </source>
</evidence>
<dbReference type="EC" id="2.3.2.27" evidence="4"/>
<feature type="compositionally biased region" description="Polar residues" evidence="16">
    <location>
        <begin position="2535"/>
        <end position="2554"/>
    </location>
</feature>
<evidence type="ECO:0000256" key="15">
    <source>
        <dbReference type="PROSITE-ProRule" id="PRU00228"/>
    </source>
</evidence>
<evidence type="ECO:0000256" key="10">
    <source>
        <dbReference type="ARBA" id="ARBA00022786"/>
    </source>
</evidence>
<reference evidence="20 21" key="1">
    <citation type="journal article" date="2023" name="Sci. Data">
        <title>Genome assembly of the Korean intertidal mud-creeper Batillaria attramentaria.</title>
        <authorList>
            <person name="Patra A.K."/>
            <person name="Ho P.T."/>
            <person name="Jun S."/>
            <person name="Lee S.J."/>
            <person name="Kim Y."/>
            <person name="Won Y.J."/>
        </authorList>
    </citation>
    <scope>NUCLEOTIDE SEQUENCE [LARGE SCALE GENOMIC DNA]</scope>
    <source>
        <strain evidence="20">Wonlab-2016</strain>
    </source>
</reference>
<evidence type="ECO:0000256" key="3">
    <source>
        <dbReference type="ARBA" id="ARBA00004906"/>
    </source>
</evidence>
<feature type="compositionally biased region" description="Basic and acidic residues" evidence="16">
    <location>
        <begin position="222"/>
        <end position="248"/>
    </location>
</feature>
<evidence type="ECO:0000256" key="16">
    <source>
        <dbReference type="SAM" id="MobiDB-lite"/>
    </source>
</evidence>
<feature type="region of interest" description="Disordered" evidence="16">
    <location>
        <begin position="326"/>
        <end position="924"/>
    </location>
</feature>
<evidence type="ECO:0000313" key="20">
    <source>
        <dbReference type="EMBL" id="KAK7496799.1"/>
    </source>
</evidence>
<dbReference type="PANTHER" id="PTHR24202">
    <property type="entry name" value="E3 UBIQUITIN-PROTEIN LIGASE MIB2"/>
    <property type="match status" value="1"/>
</dbReference>
<keyword evidence="12" id="KW-0914">Notch signaling pathway</keyword>
<gene>
    <name evidence="20" type="ORF">BaRGS_00012008</name>
</gene>
<feature type="repeat" description="ANK" evidence="14">
    <location>
        <begin position="3018"/>
        <end position="3050"/>
    </location>
</feature>
<feature type="domain" description="ZZ-type" evidence="18">
    <location>
        <begin position="75"/>
        <end position="128"/>
    </location>
</feature>
<feature type="repeat" description="ANK" evidence="14">
    <location>
        <begin position="2880"/>
        <end position="2912"/>
    </location>
</feature>
<dbReference type="InterPro" id="IPR000433">
    <property type="entry name" value="Znf_ZZ"/>
</dbReference>
<feature type="repeat" description="ANK" evidence="14">
    <location>
        <begin position="1298"/>
        <end position="1320"/>
    </location>
</feature>
<feature type="compositionally biased region" description="Polar residues" evidence="16">
    <location>
        <begin position="502"/>
        <end position="526"/>
    </location>
</feature>
<dbReference type="SUPFAM" id="SSF48403">
    <property type="entry name" value="Ankyrin repeat"/>
    <property type="match status" value="2"/>
</dbReference>
<evidence type="ECO:0000259" key="19">
    <source>
        <dbReference type="PROSITE" id="PS51416"/>
    </source>
</evidence>
<evidence type="ECO:0000256" key="14">
    <source>
        <dbReference type="PROSITE-ProRule" id="PRU00023"/>
    </source>
</evidence>
<feature type="domain" description="MIB/HERC2" evidence="19">
    <location>
        <begin position="1"/>
        <end position="69"/>
    </location>
</feature>
<keyword evidence="11" id="KW-0862">Zinc</keyword>
<dbReference type="Pfam" id="PF13920">
    <property type="entry name" value="zf-C3HC4_3"/>
    <property type="match status" value="1"/>
</dbReference>
<comment type="caution">
    <text evidence="20">The sequence shown here is derived from an EMBL/GenBank/DDBJ whole genome shotgun (WGS) entry which is preliminary data.</text>
</comment>
<feature type="compositionally biased region" description="Acidic residues" evidence="16">
    <location>
        <begin position="409"/>
        <end position="419"/>
    </location>
</feature>
<dbReference type="PROSITE" id="PS50089">
    <property type="entry name" value="ZF_RING_2"/>
    <property type="match status" value="2"/>
</dbReference>
<comment type="catalytic activity">
    <reaction evidence="1">
        <text>S-ubiquitinyl-[E2 ubiquitin-conjugating enzyme]-L-cysteine + [acceptor protein]-L-lysine = [E2 ubiquitin-conjugating enzyme]-L-cysteine + N(6)-ubiquitinyl-[acceptor protein]-L-lysine.</text>
        <dbReference type="EC" id="2.3.2.27"/>
    </reaction>
</comment>
<feature type="compositionally biased region" description="Polar residues" evidence="16">
    <location>
        <begin position="699"/>
        <end position="708"/>
    </location>
</feature>
<name>A0ABD0LBD9_9CAEN</name>
<feature type="compositionally biased region" description="Low complexity" evidence="16">
    <location>
        <begin position="1698"/>
        <end position="1708"/>
    </location>
</feature>
<feature type="compositionally biased region" description="Basic and acidic residues" evidence="16">
    <location>
        <begin position="1904"/>
        <end position="1915"/>
    </location>
</feature>
<sequence length="3182" mass="334142">MERAPVEGVRVLRGPHWDAGDEDGGEGHLGTVLSSPSNGVVHVVWDTGQESTCRAGADGKFDLRVFDTATVGVFHPGTKCSACDVDDIHGTLWRCVECQGCDLCPVCYADDKHNKRKISVRIRAMGMFPGAKVTRGKDWSWRDQDGGEGSEGEMLEFFQLKDPQKGKRNLVRVAWPHGKKNVYRLGYEGHVDVMCSEEEAGGFYYRDHLPCLDTSNFTTQQERDASAAVYDREESASTTAEDKTRTTENSDSPQQNDSGIASPVDDSCAGLSTQSEAVVQDSSQADGSIADTSSTHQFAEASGNLPTTNGQRDSCTTAAGCLVPQQENAGTDASHDEETLGSGQDAEAIGDGDESEGRERTVPDVNSVSAPEAKAGATSDADTSEAGGGGSFREQSPSQEDTCLTGDSDNTEACEDESTVQEPATDAVDEDTKEEPPNAEGVQDETSGTEEQDLSAAKEGDGAAGGFDTEDTLRDVHENEPAAEEAVELQGEKCGELVLQGDTASGQFTETQDVASAASSTETQDASARERHTEAKAEAGSDGKVPCQTASDHRAGSQDVDSSASPTETLDTPTQNGGTEGETEDSTDVNEQCEPASDQLVETQDVASPVLSTESQEPSVQKDSTGDLADSGTGEKEPCEPEVAAQEGGDDEGEEAKYVTAAEARVGAEGKDFDGQEARAEAAGTETHPPEEAAESGSGEPQSGSKIDSASHDTEAAEEREAGSRPGDANTSEEAPSATRMETGTAAAACSETPAHGEAEDACMSEEKEDADVLPSEEKQGVCEVETAVPSTKTETEADASSPENAQPSPEETEGATCSDKSTHDQTLTGDFPDLSMQQEASSEAKPRPDEAGADSRPDSQREGSGAAAVDASRLDQTLTGDSSDALQGASRDAQPRADGHEADSSPDPQLEGACAAAADDADAGGEIRNMADAVESKTEIEDDPDVFKVGDRVAIKVSEERLQEFQIDFGGTTSTMLRCLGKTGVVTGMTSQGALNVKFKSLVYRFNPAVFIKVHELHVGDTVRIVDDLELLRVLSRRLPWRSRYPQSRGKVGTITEIDSDGDVTVSFGHRSMMYAPAACRPAPGAKPDTLGDSDSRDYSNTDDNSVVGEGSGRRGGLMERFSQFLKDSGLGGLGGLGGLTSISDLMSGSGGTDMDKVHRAIMIGDVDKVTELCTNDRTLLNKEHHGLTPLMLASHQGKLKVVRALLDIGADVNAEGLKEQAPLGVALEEREEEVAMLLLERGADPRHKNGKQRTPLHMAVFNRMNEVAQILIHMGADVNVQILIYMGGEVNVQDKYGDTPLHDAIARGNTMMLDLLLQLDNVQVNLVNRKGYTPLQLACRVSNAHATGLLLARDCSNVDALQNGDLSALHRAVINNFLDGIRLLVINGGANINIQSGNKGLTALHMACLHAQEPLVEALVELGADVNVQEYDGETALHLAMGGTDGKDKSFEEREKDVQTRIRISTLLITNGAFVDAENRKGKPPTIYGHAEIQLAVQQFIQKNPHLVKLKASSDNDPRGPTRSYATTSVLKDVSLPCTQCGGPSDVTLVPCGHQTVCNKCSASVKFCPLCGCNVDKKATKTDKSDITSGDASSIVDTRQSIASSADVTSATAASVVTEVVPCVKPSAESAKADAATAAPEASMTPVTHSNADVILGLVRPRGGNKSDAVLAQNSTATPSERLAPDAKEPEKCDQTSSDATTDASTGEYVSEEHDQTSSDAAADASTGEAVSAPSDDGEDAPAVSQTTTEDRPVSDAVPGGESGDSSAQTPVGVPADASAGQEACKDISAPSEDGGGAPAVPQGTTEDDSVSDTAASLEPGNGRFEEVTGKAQTAEDDSASDVVGRGDGPGGDRLEEEAQGNDPTVENDTGDSSLSRQKVSCDSGEVPTAAQGNDASLSASDKSDAGAKDFASKAETTPSEVGESDSVPPKDSSAEGAIPSFDQTPSKDMAQTAAAETGTGAEKDEAISEAGKALDTDVKQELSTADNVVRGEKEAEVSSPAKSDIVTEGFARAPTEAANAEEFKVNTAPVSNGDASPATNQAASRTDTNASADSPATEMDEAARIEKLKQDFLNGDLDLDLLLPDLPSMPASGGGGMDAGWVVMGPGGPVSLSSAGPSHNRTPASRESGQSDVWDPRTAGKARGDRERAEEDRKTAADVWRTGGKAAADVWATGASGEHRGAKPRSPTAVKVMHGGQTDAEARKTAEDLWGSGTSGGDLTARPVKSSDGQTRKGGQPDVGEGTKGADIWKAFDSRKPLSPTALGARDMQADGGNKGADIWKAVDARKESMRREPVTSHTNLDRRDNKTESDTSAKRRSDPVKIEEVHKEQKIEDFQTGSKIPEPTVGNTAGSGVSSASRPSVTDKAGESETESSKPNSDKETRISFTTTRASAAQSSERSHASAPEIPTADETKEREKQGPMEQSASAEPKSLRPNVPIISSEQSNKPDKKESTGKTDAAHINTHLLNLKANTFAANRTSAKGAQVPMGVTNNLAAILGSIVRPETSKPRRDATKEKLTMSKSPKDSMTKGAETTSTAKPGQGETKQNGEPTSREGRPEAGVTGSECQKEAAPEVFAVGDLAALKVTEQQLGELQKDFGGMTKGMVQCMGRTGTVVEVAPRGTVRVKFSSLAYKFNPAALIKVPHLSTGDTVRIVSDLDLYRLLNKRVGWCSDVHQVLGKVGKITQVDKDGDVTVSFGPRSILFAPATCCPAPGATPDALAEGDVGKDSPESRATGESADGGSSERQALMKRLAEMVKQGATVSQAMSSSGDSDSAMSRLFHAIKEGNSQAVKAVCQSNPSLISAPNPNRQLTPLMYACHKGEVEIARMLLDMGADVNGTGGFTDRFPLSVALESEQEQAAILLIDHGANIHYRSGRQRTPLHMAAFNNLSQALQILILKGADVNATDRYGDTALIDALQKNRREAADILLKVPNVNVLTTNHKGVSALHVAAIHGNVSAIEQILELDRSEVNSLMGGEFSALHIAANDDFEDVVRLIVINGGADVNVEAGGSRKGLRPLHMPCLRGYMPVVEALLDLGAMVNVADKDGETPLHFAMGGRTPTDMSNEMNAIMMQERVRIACTLISNGAFVDAENSKGRTPMRYGPPEVQAQKKGRTSADASRPTQVLKGVPLPCAVCSTAMSDVTLLPCGHKTACSKCSVTLTVCPLCQSRVDGTTRD</sequence>
<dbReference type="PROSITE" id="PS50088">
    <property type="entry name" value="ANK_REPEAT"/>
    <property type="match status" value="8"/>
</dbReference>
<dbReference type="Pfam" id="PF00023">
    <property type="entry name" value="Ank"/>
    <property type="match status" value="1"/>
</dbReference>
<dbReference type="SMART" id="SM00184">
    <property type="entry name" value="RING"/>
    <property type="match status" value="2"/>
</dbReference>
<feature type="repeat" description="ANK" evidence="14">
    <location>
        <begin position="1220"/>
        <end position="1252"/>
    </location>
</feature>
<dbReference type="PROSITE" id="PS51416">
    <property type="entry name" value="MIB_HERC2"/>
    <property type="match status" value="2"/>
</dbReference>
<keyword evidence="5" id="KW-0963">Cytoplasm</keyword>
<dbReference type="SUPFAM" id="SSF57850">
    <property type="entry name" value="RING/U-box"/>
    <property type="match status" value="1"/>
</dbReference>
<feature type="compositionally biased region" description="Basic and acidic residues" evidence="16">
    <location>
        <begin position="2414"/>
        <end position="2423"/>
    </location>
</feature>
<evidence type="ECO:0000259" key="17">
    <source>
        <dbReference type="PROSITE" id="PS50089"/>
    </source>
</evidence>
<evidence type="ECO:0000256" key="8">
    <source>
        <dbReference type="ARBA" id="ARBA00022737"/>
    </source>
</evidence>
<keyword evidence="8" id="KW-0677">Repeat</keyword>
<keyword evidence="9 15" id="KW-0863">Zinc-finger</keyword>
<feature type="domain" description="RING-type" evidence="17">
    <location>
        <begin position="3138"/>
        <end position="3173"/>
    </location>
</feature>
<dbReference type="InterPro" id="IPR001841">
    <property type="entry name" value="Znf_RING"/>
</dbReference>
<evidence type="ECO:0000256" key="6">
    <source>
        <dbReference type="ARBA" id="ARBA00022679"/>
    </source>
</evidence>
<dbReference type="InterPro" id="IPR036770">
    <property type="entry name" value="Ankyrin_rpt-contain_sf"/>
</dbReference>
<feature type="compositionally biased region" description="Basic and acidic residues" evidence="16">
    <location>
        <begin position="843"/>
        <end position="862"/>
    </location>
</feature>
<dbReference type="Proteomes" id="UP001519460">
    <property type="component" value="Unassembled WGS sequence"/>
</dbReference>
<feature type="compositionally biased region" description="Polar residues" evidence="16">
    <location>
        <begin position="875"/>
        <end position="886"/>
    </location>
</feature>
<evidence type="ECO:0000256" key="1">
    <source>
        <dbReference type="ARBA" id="ARBA00000900"/>
    </source>
</evidence>
<feature type="compositionally biased region" description="Basic and acidic residues" evidence="16">
    <location>
        <begin position="1685"/>
        <end position="1696"/>
    </location>
</feature>
<dbReference type="Gene3D" id="3.30.40.10">
    <property type="entry name" value="Zinc/RING finger domain, C3HC4 (zinc finger)"/>
    <property type="match status" value="2"/>
</dbReference>
<feature type="compositionally biased region" description="Basic and acidic residues" evidence="16">
    <location>
        <begin position="666"/>
        <end position="680"/>
    </location>
</feature>
<feature type="region of interest" description="Disordered" evidence="16">
    <location>
        <begin position="2176"/>
        <end position="2466"/>
    </location>
</feature>
<evidence type="ECO:0000256" key="5">
    <source>
        <dbReference type="ARBA" id="ARBA00022490"/>
    </source>
</evidence>
<feature type="region of interest" description="Disordered" evidence="16">
    <location>
        <begin position="1668"/>
        <end position="2066"/>
    </location>
</feature>
<organism evidence="20 21">
    <name type="scientific">Batillaria attramentaria</name>
    <dbReference type="NCBI Taxonomy" id="370345"/>
    <lineage>
        <taxon>Eukaryota</taxon>
        <taxon>Metazoa</taxon>
        <taxon>Spiralia</taxon>
        <taxon>Lophotrochozoa</taxon>
        <taxon>Mollusca</taxon>
        <taxon>Gastropoda</taxon>
        <taxon>Caenogastropoda</taxon>
        <taxon>Sorbeoconcha</taxon>
        <taxon>Cerithioidea</taxon>
        <taxon>Batillariidae</taxon>
        <taxon>Batillaria</taxon>
    </lineage>
</organism>
<feature type="compositionally biased region" description="Basic and acidic residues" evidence="16">
    <location>
        <begin position="1964"/>
        <end position="1983"/>
    </location>
</feature>
<dbReference type="GO" id="GO:0008270">
    <property type="term" value="F:zinc ion binding"/>
    <property type="evidence" value="ECO:0007669"/>
    <property type="project" value="UniProtKB-KW"/>
</dbReference>
<dbReference type="PROSITE" id="PS50135">
    <property type="entry name" value="ZF_ZZ_2"/>
    <property type="match status" value="1"/>
</dbReference>
<evidence type="ECO:0000256" key="2">
    <source>
        <dbReference type="ARBA" id="ARBA00004496"/>
    </source>
</evidence>
<dbReference type="InterPro" id="IPR043145">
    <property type="entry name" value="Znf_ZZ_sf"/>
</dbReference>
<dbReference type="InterPro" id="IPR013083">
    <property type="entry name" value="Znf_RING/FYVE/PHD"/>
</dbReference>
<feature type="compositionally biased region" description="Polar residues" evidence="16">
    <location>
        <begin position="2387"/>
        <end position="2400"/>
    </location>
</feature>
<accession>A0ABD0LBD9</accession>
<feature type="repeat" description="ANK" evidence="14">
    <location>
        <begin position="1253"/>
        <end position="1285"/>
    </location>
</feature>
<evidence type="ECO:0000256" key="7">
    <source>
        <dbReference type="ARBA" id="ARBA00022723"/>
    </source>
</evidence>
<feature type="compositionally biased region" description="Polar residues" evidence="16">
    <location>
        <begin position="249"/>
        <end position="259"/>
    </location>
</feature>
<feature type="repeat" description="ANK" evidence="14">
    <location>
        <begin position="2813"/>
        <end position="2845"/>
    </location>
</feature>
<feature type="compositionally biased region" description="Polar residues" evidence="16">
    <location>
        <begin position="270"/>
        <end position="297"/>
    </location>
</feature>
<feature type="region of interest" description="Disordered" evidence="16">
    <location>
        <begin position="3099"/>
        <end position="3127"/>
    </location>
</feature>
<evidence type="ECO:0000256" key="9">
    <source>
        <dbReference type="ARBA" id="ARBA00022771"/>
    </source>
</evidence>
<feature type="compositionally biased region" description="Acidic residues" evidence="16">
    <location>
        <begin position="760"/>
        <end position="772"/>
    </location>
</feature>
<feature type="domain" description="RING-type" evidence="17">
    <location>
        <begin position="1540"/>
        <end position="1573"/>
    </location>
</feature>
<feature type="region of interest" description="Disordered" evidence="16">
    <location>
        <begin position="2504"/>
        <end position="2571"/>
    </location>
</feature>
<dbReference type="Gene3D" id="1.25.40.20">
    <property type="entry name" value="Ankyrin repeat-containing domain"/>
    <property type="match status" value="5"/>
</dbReference>
<feature type="compositionally biased region" description="Low complexity" evidence="16">
    <location>
        <begin position="1720"/>
        <end position="1735"/>
    </location>
</feature>
<dbReference type="GO" id="GO:0005737">
    <property type="term" value="C:cytoplasm"/>
    <property type="evidence" value="ECO:0007669"/>
    <property type="project" value="UniProtKB-SubCell"/>
</dbReference>
<comment type="pathway">
    <text evidence="3">Protein modification; protein ubiquitination.</text>
</comment>
<keyword evidence="10" id="KW-0833">Ubl conjugation pathway</keyword>
<feature type="compositionally biased region" description="Polar residues" evidence="16">
    <location>
        <begin position="2349"/>
        <end position="2364"/>
    </location>
</feature>
<evidence type="ECO:0000256" key="4">
    <source>
        <dbReference type="ARBA" id="ARBA00012483"/>
    </source>
</evidence>
<feature type="domain" description="MIB/HERC2" evidence="19">
    <location>
        <begin position="119"/>
        <end position="199"/>
    </location>
</feature>
<feature type="compositionally biased region" description="Basic and acidic residues" evidence="16">
    <location>
        <begin position="2284"/>
        <end position="2337"/>
    </location>
</feature>
<feature type="region of interest" description="Disordered" evidence="16">
    <location>
        <begin position="2103"/>
        <end position="2164"/>
    </location>
</feature>
<feature type="compositionally biased region" description="Basic and acidic residues" evidence="16">
    <location>
        <begin position="471"/>
        <end position="480"/>
    </location>
</feature>
<dbReference type="GO" id="GO:0007219">
    <property type="term" value="P:Notch signaling pathway"/>
    <property type="evidence" value="ECO:0007669"/>
    <property type="project" value="UniProtKB-KW"/>
</dbReference>
<keyword evidence="21" id="KW-1185">Reference proteome</keyword>
<feature type="repeat" description="ANK" evidence="14">
    <location>
        <begin position="1187"/>
        <end position="1219"/>
    </location>
</feature>
<evidence type="ECO:0000256" key="12">
    <source>
        <dbReference type="ARBA" id="ARBA00022976"/>
    </source>
</evidence>
<feature type="compositionally biased region" description="Basic and acidic residues" evidence="16">
    <location>
        <begin position="894"/>
        <end position="904"/>
    </location>
</feature>
<evidence type="ECO:0000256" key="13">
    <source>
        <dbReference type="ARBA" id="ARBA00023043"/>
    </source>
</evidence>
<dbReference type="GO" id="GO:0061630">
    <property type="term" value="F:ubiquitin protein ligase activity"/>
    <property type="evidence" value="ECO:0007669"/>
    <property type="project" value="UniProtKB-EC"/>
</dbReference>
<proteinExistence type="predicted"/>
<feature type="region of interest" description="Disordered" evidence="16">
    <location>
        <begin position="2718"/>
        <end position="2748"/>
    </location>
</feature>
<feature type="compositionally biased region" description="Basic and acidic residues" evidence="16">
    <location>
        <begin position="2449"/>
        <end position="2462"/>
    </location>
</feature>
<feature type="compositionally biased region" description="Polar residues" evidence="16">
    <location>
        <begin position="600"/>
        <end position="623"/>
    </location>
</feature>
<protein>
    <recommendedName>
        <fullName evidence="4">RING-type E3 ubiquitin transferase</fullName>
        <ecNumber evidence="4">2.3.2.27</ecNumber>
    </recommendedName>
</protein>